<dbReference type="EMBL" id="JAURVH010001513">
    <property type="protein sequence ID" value="KAK5936065.1"/>
    <property type="molecule type" value="Genomic_DNA"/>
</dbReference>
<protein>
    <submittedName>
        <fullName evidence="1">Uncharacterized protein</fullName>
    </submittedName>
</protein>
<dbReference type="GO" id="GO:0008237">
    <property type="term" value="F:metallopeptidase activity"/>
    <property type="evidence" value="ECO:0007669"/>
    <property type="project" value="InterPro"/>
</dbReference>
<dbReference type="AlphaFoldDB" id="A0AAN8E797"/>
<dbReference type="Proteomes" id="UP001331515">
    <property type="component" value="Unassembled WGS sequence"/>
</dbReference>
<dbReference type="Gene3D" id="3.40.390.10">
    <property type="entry name" value="Collagenase (Catalytic Domain)"/>
    <property type="match status" value="1"/>
</dbReference>
<organism evidence="1 2">
    <name type="scientific">Champsocephalus gunnari</name>
    <name type="common">Mackerel icefish</name>
    <dbReference type="NCBI Taxonomy" id="52237"/>
    <lineage>
        <taxon>Eukaryota</taxon>
        <taxon>Metazoa</taxon>
        <taxon>Chordata</taxon>
        <taxon>Craniata</taxon>
        <taxon>Vertebrata</taxon>
        <taxon>Euteleostomi</taxon>
        <taxon>Actinopterygii</taxon>
        <taxon>Neopterygii</taxon>
        <taxon>Teleostei</taxon>
        <taxon>Neoteleostei</taxon>
        <taxon>Acanthomorphata</taxon>
        <taxon>Eupercaria</taxon>
        <taxon>Perciformes</taxon>
        <taxon>Notothenioidei</taxon>
        <taxon>Channichthyidae</taxon>
        <taxon>Champsocephalus</taxon>
    </lineage>
</organism>
<dbReference type="InterPro" id="IPR024079">
    <property type="entry name" value="MetalloPept_cat_dom_sf"/>
</dbReference>
<reference evidence="1 2" key="1">
    <citation type="journal article" date="2023" name="Mol. Biol. Evol.">
        <title>Genomics of Secondarily Temperate Adaptation in the Only Non-Antarctic Icefish.</title>
        <authorList>
            <person name="Rivera-Colon A.G."/>
            <person name="Rayamajhi N."/>
            <person name="Minhas B.F."/>
            <person name="Madrigal G."/>
            <person name="Bilyk K.T."/>
            <person name="Yoon V."/>
            <person name="Hune M."/>
            <person name="Gregory S."/>
            <person name="Cheng C.H.C."/>
            <person name="Catchen J.M."/>
        </authorList>
    </citation>
    <scope>NUCLEOTIDE SEQUENCE [LARGE SCALE GENOMIC DNA]</scope>
    <source>
        <tissue evidence="1">White muscle</tissue>
    </source>
</reference>
<accession>A0AAN8E797</accession>
<sequence length="121" mass="13590">MFHHRSLGIRINIRVTKLVLLHSRPGKLQVGHHGERALESFCHWQYQEFGGPRYLGTNHVPGGRDDTPPVDTAVLVTRYEPSPPHMKGCELVRSFIKRLLGNCLFDVGEDTKPTVAPDGPQ</sequence>
<gene>
    <name evidence="1" type="ORF">CgunFtcFv8_021366</name>
</gene>
<name>A0AAN8E797_CHAGU</name>
<proteinExistence type="predicted"/>
<comment type="caution">
    <text evidence="1">The sequence shown here is derived from an EMBL/GenBank/DDBJ whole genome shotgun (WGS) entry which is preliminary data.</text>
</comment>
<evidence type="ECO:0000313" key="2">
    <source>
        <dbReference type="Proteomes" id="UP001331515"/>
    </source>
</evidence>
<evidence type="ECO:0000313" key="1">
    <source>
        <dbReference type="EMBL" id="KAK5936065.1"/>
    </source>
</evidence>
<keyword evidence="2" id="KW-1185">Reference proteome</keyword>